<name>A0A6S7A182_9BURK</name>
<dbReference type="InterPro" id="IPR042100">
    <property type="entry name" value="Bug_dom1"/>
</dbReference>
<comment type="similarity">
    <text evidence="1">Belongs to the UPF0065 (bug) family.</text>
</comment>
<keyword evidence="2" id="KW-0732">Signal</keyword>
<feature type="chain" id="PRO_5028814693" evidence="2">
    <location>
        <begin position="26"/>
        <end position="327"/>
    </location>
</feature>
<reference evidence="3 4" key="1">
    <citation type="submission" date="2020-04" db="EMBL/GenBank/DDBJ databases">
        <authorList>
            <person name="De Canck E."/>
        </authorList>
    </citation>
    <scope>NUCLEOTIDE SEQUENCE [LARGE SCALE GENOMIC DNA]</scope>
    <source>
        <strain evidence="3 4">LMG 3458</strain>
    </source>
</reference>
<dbReference type="Proteomes" id="UP000494111">
    <property type="component" value="Unassembled WGS sequence"/>
</dbReference>
<dbReference type="Pfam" id="PF03401">
    <property type="entry name" value="TctC"/>
    <property type="match status" value="1"/>
</dbReference>
<organism evidence="3 4">
    <name type="scientific">Achromobacter deleyi</name>
    <dbReference type="NCBI Taxonomy" id="1353891"/>
    <lineage>
        <taxon>Bacteria</taxon>
        <taxon>Pseudomonadati</taxon>
        <taxon>Pseudomonadota</taxon>
        <taxon>Betaproteobacteria</taxon>
        <taxon>Burkholderiales</taxon>
        <taxon>Alcaligenaceae</taxon>
        <taxon>Achromobacter</taxon>
    </lineage>
</organism>
<dbReference type="AlphaFoldDB" id="A0A6S7A182"/>
<evidence type="ECO:0000313" key="3">
    <source>
        <dbReference type="EMBL" id="CAB3707240.1"/>
    </source>
</evidence>
<proteinExistence type="inferred from homology"/>
<dbReference type="PIRSF" id="PIRSF017082">
    <property type="entry name" value="YflP"/>
    <property type="match status" value="1"/>
</dbReference>
<dbReference type="CDD" id="cd07012">
    <property type="entry name" value="PBP2_Bug_TTT"/>
    <property type="match status" value="1"/>
</dbReference>
<evidence type="ECO:0000313" key="4">
    <source>
        <dbReference type="Proteomes" id="UP000494111"/>
    </source>
</evidence>
<sequence>MNTPKILICMTAAAGAWLMTAPASAQQAAWPTHAITLVVPFAAGGGGDTLARLVAEPLSRELGQSIIVENRPGAGGNIGTSIAARANPDGYTLSYGTNGTQATNHWLYKSPGYKPNDFEPISRFTVIAAALVVNGADERFKTLAQLVDYAKSHPGELTCGSAGNGTSSHLACELLNQMAGLKVMHIPYKGGGAAMTDLMGGRISFLIDVMPNVSGQIAAGKLRALAVTTPERVASNPDIPTMSEAGVKGYEFFAWDGLYAPKGTPVAVLDKLNAAVNKALQQPEVKKALESRGAIPSPTSRQSLAEFGAEEYTRLGKVVKTAGAAID</sequence>
<dbReference type="Gene3D" id="3.40.190.10">
    <property type="entry name" value="Periplasmic binding protein-like II"/>
    <property type="match status" value="1"/>
</dbReference>
<dbReference type="InterPro" id="IPR005064">
    <property type="entry name" value="BUG"/>
</dbReference>
<dbReference type="PANTHER" id="PTHR42928">
    <property type="entry name" value="TRICARBOXYLATE-BINDING PROTEIN"/>
    <property type="match status" value="1"/>
</dbReference>
<dbReference type="Gene3D" id="3.40.190.150">
    <property type="entry name" value="Bordetella uptake gene, domain 1"/>
    <property type="match status" value="1"/>
</dbReference>
<dbReference type="PANTHER" id="PTHR42928:SF5">
    <property type="entry name" value="BLR1237 PROTEIN"/>
    <property type="match status" value="1"/>
</dbReference>
<protein>
    <submittedName>
        <fullName evidence="3">Uncharacterized protein</fullName>
    </submittedName>
</protein>
<evidence type="ECO:0000256" key="1">
    <source>
        <dbReference type="ARBA" id="ARBA00006987"/>
    </source>
</evidence>
<accession>A0A6S7A182</accession>
<gene>
    <name evidence="3" type="ORF">LMG3458_03001</name>
</gene>
<feature type="signal peptide" evidence="2">
    <location>
        <begin position="1"/>
        <end position="25"/>
    </location>
</feature>
<dbReference type="EMBL" id="CADIJO010000009">
    <property type="protein sequence ID" value="CAB3707240.1"/>
    <property type="molecule type" value="Genomic_DNA"/>
</dbReference>
<evidence type="ECO:0000256" key="2">
    <source>
        <dbReference type="SAM" id="SignalP"/>
    </source>
</evidence>
<dbReference type="SUPFAM" id="SSF53850">
    <property type="entry name" value="Periplasmic binding protein-like II"/>
    <property type="match status" value="1"/>
</dbReference>